<keyword evidence="1" id="KW-0812">Transmembrane</keyword>
<sequence length="215" mass="24517">MIQILVYFIHIHIQLRNCDEGYAERFCDENEFVCEPVCRAGCKNGTCTAPGKCVCADGYELRVNENAECVQLTMDTDMWHTKGLALTQEENKKLDICRSQCTCWRESSQGGCLKLCDRNATDTDCLKEESSVCDTSDYLIVYTKDAIQKNYTCEYQRQISNSHNKYSKETLLIIIGGSIFIGIMLIAIVYLCVRIYQTRHETGAHDIPISLLMKF</sequence>
<organism evidence="2">
    <name type="scientific">Zeugodacus cucurbitae</name>
    <name type="common">Melon fruit fly</name>
    <name type="synonym">Bactrocera cucurbitae</name>
    <dbReference type="NCBI Taxonomy" id="28588"/>
    <lineage>
        <taxon>Eukaryota</taxon>
        <taxon>Metazoa</taxon>
        <taxon>Ecdysozoa</taxon>
        <taxon>Arthropoda</taxon>
        <taxon>Hexapoda</taxon>
        <taxon>Insecta</taxon>
        <taxon>Pterygota</taxon>
        <taxon>Neoptera</taxon>
        <taxon>Endopterygota</taxon>
        <taxon>Diptera</taxon>
        <taxon>Brachycera</taxon>
        <taxon>Muscomorpha</taxon>
        <taxon>Tephritoidea</taxon>
        <taxon>Tephritidae</taxon>
        <taxon>Zeugodacus</taxon>
        <taxon>Zeugodacus</taxon>
    </lineage>
</organism>
<accession>A0A0A1WIS7</accession>
<keyword evidence="1" id="KW-0472">Membrane</keyword>
<dbReference type="Gene3D" id="2.10.25.10">
    <property type="entry name" value="Laminin"/>
    <property type="match status" value="1"/>
</dbReference>
<keyword evidence="1" id="KW-1133">Transmembrane helix</keyword>
<gene>
    <name evidence="2" type="primary">Megf8</name>
    <name evidence="2" type="ORF">g.49872</name>
</gene>
<dbReference type="EMBL" id="GBXI01015333">
    <property type="protein sequence ID" value="JAC98958.1"/>
    <property type="molecule type" value="Transcribed_RNA"/>
</dbReference>
<evidence type="ECO:0000256" key="1">
    <source>
        <dbReference type="SAM" id="Phobius"/>
    </source>
</evidence>
<evidence type="ECO:0000313" key="2">
    <source>
        <dbReference type="EMBL" id="JAC98958.1"/>
    </source>
</evidence>
<reference evidence="2" key="1">
    <citation type="submission" date="2014-11" db="EMBL/GenBank/DDBJ databases">
        <authorList>
            <person name="Geib S."/>
        </authorList>
    </citation>
    <scope>NUCLEOTIDE SEQUENCE</scope>
</reference>
<dbReference type="AlphaFoldDB" id="A0A0A1WIS7"/>
<name>A0A0A1WIS7_ZEUCU</name>
<protein>
    <submittedName>
        <fullName evidence="2">Multiple epidermal growth factor-like domains protein 8</fullName>
    </submittedName>
</protein>
<feature type="transmembrane region" description="Helical" evidence="1">
    <location>
        <begin position="171"/>
        <end position="193"/>
    </location>
</feature>
<proteinExistence type="predicted"/>
<reference evidence="2" key="2">
    <citation type="journal article" date="2015" name="Gigascience">
        <title>Reconstructing a comprehensive transcriptome assembly of a white-pupal translocated strain of the pest fruit fly Bactrocera cucurbitae.</title>
        <authorList>
            <person name="Sim S.B."/>
            <person name="Calla B."/>
            <person name="Hall B."/>
            <person name="DeRego T."/>
            <person name="Geib S.M."/>
        </authorList>
    </citation>
    <scope>NUCLEOTIDE SEQUENCE</scope>
</reference>